<dbReference type="PANTHER" id="PTHR38849:SF1">
    <property type="entry name" value="SMALL SECRETED PROTEIN"/>
    <property type="match status" value="1"/>
</dbReference>
<dbReference type="AlphaFoldDB" id="A0A1Y2FNN6"/>
<dbReference type="GeneID" id="63788326"/>
<organism evidence="1 2">
    <name type="scientific">Protomyces lactucae-debilis</name>
    <dbReference type="NCBI Taxonomy" id="2754530"/>
    <lineage>
        <taxon>Eukaryota</taxon>
        <taxon>Fungi</taxon>
        <taxon>Dikarya</taxon>
        <taxon>Ascomycota</taxon>
        <taxon>Taphrinomycotina</taxon>
        <taxon>Taphrinomycetes</taxon>
        <taxon>Taphrinales</taxon>
        <taxon>Protomycetaceae</taxon>
        <taxon>Protomyces</taxon>
    </lineage>
</organism>
<evidence type="ECO:0000313" key="1">
    <source>
        <dbReference type="EMBL" id="ORY85620.1"/>
    </source>
</evidence>
<keyword evidence="2" id="KW-1185">Reference proteome</keyword>
<name>A0A1Y2FNN6_PROLT</name>
<dbReference type="Proteomes" id="UP000193685">
    <property type="component" value="Unassembled WGS sequence"/>
</dbReference>
<comment type="caution">
    <text evidence="1">The sequence shown here is derived from an EMBL/GenBank/DDBJ whole genome shotgun (WGS) entry which is preliminary data.</text>
</comment>
<dbReference type="RefSeq" id="XP_040727102.1">
    <property type="nucleotide sequence ID" value="XM_040871727.1"/>
</dbReference>
<accession>A0A1Y2FNN6</accession>
<evidence type="ECO:0000313" key="2">
    <source>
        <dbReference type="Proteomes" id="UP000193685"/>
    </source>
</evidence>
<reference evidence="1 2" key="1">
    <citation type="submission" date="2016-07" db="EMBL/GenBank/DDBJ databases">
        <title>Pervasive Adenine N6-methylation of Active Genes in Fungi.</title>
        <authorList>
            <consortium name="DOE Joint Genome Institute"/>
            <person name="Mondo S.J."/>
            <person name="Dannebaum R.O."/>
            <person name="Kuo R.C."/>
            <person name="Labutti K."/>
            <person name="Haridas S."/>
            <person name="Kuo A."/>
            <person name="Salamov A."/>
            <person name="Ahrendt S.R."/>
            <person name="Lipzen A."/>
            <person name="Sullivan W."/>
            <person name="Andreopoulos W.B."/>
            <person name="Clum A."/>
            <person name="Lindquist E."/>
            <person name="Daum C."/>
            <person name="Ramamoorthy G.K."/>
            <person name="Gryganskyi A."/>
            <person name="Culley D."/>
            <person name="Magnuson J.K."/>
            <person name="James T.Y."/>
            <person name="O'Malley M.A."/>
            <person name="Stajich J.E."/>
            <person name="Spatafora J.W."/>
            <person name="Visel A."/>
            <person name="Grigoriev I.V."/>
        </authorList>
    </citation>
    <scope>NUCLEOTIDE SEQUENCE [LARGE SCALE GENOMIC DNA]</scope>
    <source>
        <strain evidence="1 2">12-1054</strain>
    </source>
</reference>
<sequence>MATFVLLLQCPPSSSLPIFSRHAAKHAAAYHRYDRKQSLAAQYDSERLSKEGFKRTVTMTSTTQQLQGLRRRSHSDNVEEVSMPIADTVEWTSPVVEFFKRLLLQDSSGLQDDAVLNAPRIQAPARRALRYKDWKDLQISSGWSGHALEEAQRAIQQDWDLGDLLDIGSCELALLERMVQVAKEVEAHTFLPAIVGTQGSLKEDLERGRVKNQILYLYGQCLLSRIRLAQMISFEGGSHSRAGKLETLKLADLEASLDEAVKRDRANDGERSVSVFHDTHALL</sequence>
<dbReference type="PANTHER" id="PTHR38849">
    <property type="entry name" value="SMALL SECRETED PROTEIN"/>
    <property type="match status" value="1"/>
</dbReference>
<dbReference type="EMBL" id="MCFI01000004">
    <property type="protein sequence ID" value="ORY85620.1"/>
    <property type="molecule type" value="Genomic_DNA"/>
</dbReference>
<protein>
    <submittedName>
        <fullName evidence="1">Uncharacterized protein</fullName>
    </submittedName>
</protein>
<gene>
    <name evidence="1" type="ORF">BCR37DRAFT_397232</name>
</gene>
<proteinExistence type="predicted"/>